<comment type="similarity">
    <text evidence="1">Belongs to the bacterial solute-binding protein 3 family.</text>
</comment>
<dbReference type="RefSeq" id="WP_274688750.1">
    <property type="nucleotide sequence ID" value="NZ_JAPMOU010000010.1"/>
</dbReference>
<reference evidence="5 6" key="1">
    <citation type="submission" date="2022-11" db="EMBL/GenBank/DDBJ databases">
        <title>Spartinivicinus poritis sp. nov., isolated from scleractinian coral Porites lutea.</title>
        <authorList>
            <person name="Zhang G."/>
            <person name="Cai L."/>
            <person name="Wei Q."/>
        </authorList>
    </citation>
    <scope>NUCLEOTIDE SEQUENCE [LARGE SCALE GENOMIC DNA]</scope>
    <source>
        <strain evidence="5 6">A2-2</strain>
    </source>
</reference>
<feature type="chain" id="PRO_5046941306" evidence="3">
    <location>
        <begin position="23"/>
        <end position="251"/>
    </location>
</feature>
<dbReference type="Pfam" id="PF00497">
    <property type="entry name" value="SBP_bac_3"/>
    <property type="match status" value="1"/>
</dbReference>
<keyword evidence="6" id="KW-1185">Reference proteome</keyword>
<dbReference type="Gene3D" id="3.40.190.10">
    <property type="entry name" value="Periplasmic binding protein-like II"/>
    <property type="match status" value="2"/>
</dbReference>
<keyword evidence="2 3" id="KW-0732">Signal</keyword>
<evidence type="ECO:0000313" key="6">
    <source>
        <dbReference type="Proteomes" id="UP001528823"/>
    </source>
</evidence>
<dbReference type="EMBL" id="JAPMOU010000010">
    <property type="protein sequence ID" value="MDE1462402.1"/>
    <property type="molecule type" value="Genomic_DNA"/>
</dbReference>
<evidence type="ECO:0000256" key="1">
    <source>
        <dbReference type="ARBA" id="ARBA00010333"/>
    </source>
</evidence>
<dbReference type="SMART" id="SM00062">
    <property type="entry name" value="PBPb"/>
    <property type="match status" value="1"/>
</dbReference>
<comment type="caution">
    <text evidence="5">The sequence shown here is derived from an EMBL/GenBank/DDBJ whole genome shotgun (WGS) entry which is preliminary data.</text>
</comment>
<dbReference type="SUPFAM" id="SSF53850">
    <property type="entry name" value="Periplasmic binding protein-like II"/>
    <property type="match status" value="1"/>
</dbReference>
<evidence type="ECO:0000313" key="5">
    <source>
        <dbReference type="EMBL" id="MDE1462402.1"/>
    </source>
</evidence>
<feature type="domain" description="Solute-binding protein family 3/N-terminal" evidence="4">
    <location>
        <begin position="28"/>
        <end position="251"/>
    </location>
</feature>
<proteinExistence type="inferred from homology"/>
<dbReference type="InterPro" id="IPR001638">
    <property type="entry name" value="Solute-binding_3/MltF_N"/>
</dbReference>
<organism evidence="5 6">
    <name type="scientific">Spartinivicinus poritis</name>
    <dbReference type="NCBI Taxonomy" id="2994640"/>
    <lineage>
        <taxon>Bacteria</taxon>
        <taxon>Pseudomonadati</taxon>
        <taxon>Pseudomonadota</taxon>
        <taxon>Gammaproteobacteria</taxon>
        <taxon>Oceanospirillales</taxon>
        <taxon>Zooshikellaceae</taxon>
        <taxon>Spartinivicinus</taxon>
    </lineage>
</organism>
<dbReference type="PANTHER" id="PTHR35936">
    <property type="entry name" value="MEMBRANE-BOUND LYTIC MUREIN TRANSGLYCOSYLASE F"/>
    <property type="match status" value="1"/>
</dbReference>
<sequence>MKNFISGCWFIVLCFAAGVALADINNRKIIFNMGDKEYPPYMLFDENGEAKGIMYDVLQEIANKQGYKVVAVKMSKKRVRVSLEHGKLDATPRAIEWEANPNRYVFTSPIILQRDVLFSLLSQPIEFNRIEELKIHAVILRKGYVYPTLAGLIDNKLIQVVYTNSEENMLNMLRYRRAEAAVISEFVGLWLIKQQKAKGIFYVSKGAIDEVAYRIMFTKPWAGFVQLFNNELTVMKKTGAIKDIVNKYIEN</sequence>
<protein>
    <submittedName>
        <fullName evidence="5">Transporter substrate-binding domain-containing protein</fullName>
    </submittedName>
</protein>
<accession>A0ABT5UA21</accession>
<evidence type="ECO:0000256" key="2">
    <source>
        <dbReference type="ARBA" id="ARBA00022729"/>
    </source>
</evidence>
<dbReference type="PANTHER" id="PTHR35936:SF25">
    <property type="entry name" value="ABC TRANSPORTER SUBSTRATE-BINDING PROTEIN"/>
    <property type="match status" value="1"/>
</dbReference>
<gene>
    <name evidence="5" type="ORF">ORQ98_10505</name>
</gene>
<evidence type="ECO:0000259" key="4">
    <source>
        <dbReference type="SMART" id="SM00062"/>
    </source>
</evidence>
<name>A0ABT5UA21_9GAMM</name>
<feature type="signal peptide" evidence="3">
    <location>
        <begin position="1"/>
        <end position="22"/>
    </location>
</feature>
<evidence type="ECO:0000256" key="3">
    <source>
        <dbReference type="SAM" id="SignalP"/>
    </source>
</evidence>
<dbReference type="Proteomes" id="UP001528823">
    <property type="component" value="Unassembled WGS sequence"/>
</dbReference>